<reference evidence="1" key="1">
    <citation type="journal article" date="2021" name="Microb. Physiol.">
        <title>Proteogenomic Insights into the Physiology of Marine, Sulfate-Reducing, Filamentous Desulfonema limicola and Desulfonema magnum.</title>
        <authorList>
            <person name="Schnaars V."/>
            <person name="Wohlbrand L."/>
            <person name="Scheve S."/>
            <person name="Hinrichs C."/>
            <person name="Reinhardt R."/>
            <person name="Rabus R."/>
        </authorList>
    </citation>
    <scope>NUCLEOTIDE SEQUENCE</scope>
    <source>
        <strain evidence="1">5ac10</strain>
    </source>
</reference>
<protein>
    <submittedName>
        <fullName evidence="1">Type IV conjugative transfer system protein TraL</fullName>
    </submittedName>
</protein>
<dbReference type="GO" id="GO:0019867">
    <property type="term" value="C:outer membrane"/>
    <property type="evidence" value="ECO:0007669"/>
    <property type="project" value="InterPro"/>
</dbReference>
<gene>
    <name evidence="1" type="ORF">dnl_07160</name>
</gene>
<sequence>MSKTKEKIPDSWMPKHLTDPPQWLWWEIEEFIPLAAGLCLTVITKDLHWPFVGFILSSLVKKFKSKTCKGFLTHIFYISGLSDLEGYPSGLSKRFHE</sequence>
<accession>A0A975GEV0</accession>
<organism evidence="1 2">
    <name type="scientific">Desulfonema limicola</name>
    <dbReference type="NCBI Taxonomy" id="45656"/>
    <lineage>
        <taxon>Bacteria</taxon>
        <taxon>Pseudomonadati</taxon>
        <taxon>Thermodesulfobacteriota</taxon>
        <taxon>Desulfobacteria</taxon>
        <taxon>Desulfobacterales</taxon>
        <taxon>Desulfococcaceae</taxon>
        <taxon>Desulfonema</taxon>
    </lineage>
</organism>
<dbReference type="RefSeq" id="WP_207690343.1">
    <property type="nucleotide sequence ID" value="NZ_CP061799.1"/>
</dbReference>
<dbReference type="InterPro" id="IPR009838">
    <property type="entry name" value="T4SS_TraL"/>
</dbReference>
<dbReference type="Pfam" id="PF07178">
    <property type="entry name" value="TraL"/>
    <property type="match status" value="1"/>
</dbReference>
<dbReference type="Proteomes" id="UP000663720">
    <property type="component" value="Chromosome"/>
</dbReference>
<proteinExistence type="predicted"/>
<evidence type="ECO:0000313" key="2">
    <source>
        <dbReference type="Proteomes" id="UP000663720"/>
    </source>
</evidence>
<dbReference type="EMBL" id="CP061799">
    <property type="protein sequence ID" value="QTA78494.1"/>
    <property type="molecule type" value="Genomic_DNA"/>
</dbReference>
<keyword evidence="2" id="KW-1185">Reference proteome</keyword>
<name>A0A975GEV0_9BACT</name>
<dbReference type="AlphaFoldDB" id="A0A975GEV0"/>
<dbReference type="KEGG" id="dli:dnl_07160"/>
<evidence type="ECO:0000313" key="1">
    <source>
        <dbReference type="EMBL" id="QTA78494.1"/>
    </source>
</evidence>